<proteinExistence type="predicted"/>
<dbReference type="Ensembl" id="ENSLLET00000028565.1">
    <property type="protein sequence ID" value="ENSLLEP00000027489.1"/>
    <property type="gene ID" value="ENSLLEG00000017365.1"/>
</dbReference>
<dbReference type="InterPro" id="IPR015655">
    <property type="entry name" value="PP2C"/>
</dbReference>
<dbReference type="InterPro" id="IPR036457">
    <property type="entry name" value="PPM-type-like_dom_sf"/>
</dbReference>
<dbReference type="GeneTree" id="ENSGT00940000160095"/>
<organism evidence="3 4">
    <name type="scientific">Leptobrachium leishanense</name>
    <name type="common">Leishan spiny toad</name>
    <dbReference type="NCBI Taxonomy" id="445787"/>
    <lineage>
        <taxon>Eukaryota</taxon>
        <taxon>Metazoa</taxon>
        <taxon>Chordata</taxon>
        <taxon>Craniata</taxon>
        <taxon>Vertebrata</taxon>
        <taxon>Euteleostomi</taxon>
        <taxon>Amphibia</taxon>
        <taxon>Batrachia</taxon>
        <taxon>Anura</taxon>
        <taxon>Pelobatoidea</taxon>
        <taxon>Megophryidae</taxon>
        <taxon>Leptobrachium</taxon>
    </lineage>
</organism>
<dbReference type="Gene3D" id="3.60.40.10">
    <property type="entry name" value="PPM-type phosphatase domain"/>
    <property type="match status" value="1"/>
</dbReference>
<dbReference type="CDD" id="cd00143">
    <property type="entry name" value="PP2Cc"/>
    <property type="match status" value="1"/>
</dbReference>
<gene>
    <name evidence="3" type="primary">PPM1H</name>
</gene>
<reference evidence="3" key="1">
    <citation type="submission" date="2025-08" db="UniProtKB">
        <authorList>
            <consortium name="Ensembl"/>
        </authorList>
    </citation>
    <scope>IDENTIFICATION</scope>
</reference>
<feature type="domain" description="PPM-type phosphatase" evidence="2">
    <location>
        <begin position="73"/>
        <end position="503"/>
    </location>
</feature>
<keyword evidence="4" id="KW-1185">Reference proteome</keyword>
<protein>
    <submittedName>
        <fullName evidence="3">Protein phosphatase, Mg2+/Mn2+ dependent 1H</fullName>
    </submittedName>
</protein>
<dbReference type="SMART" id="SM00332">
    <property type="entry name" value="PP2Cc"/>
    <property type="match status" value="1"/>
</dbReference>
<dbReference type="GO" id="GO:0005739">
    <property type="term" value="C:mitochondrion"/>
    <property type="evidence" value="ECO:0007669"/>
    <property type="project" value="TreeGrafter"/>
</dbReference>
<evidence type="ECO:0000256" key="1">
    <source>
        <dbReference type="SAM" id="MobiDB-lite"/>
    </source>
</evidence>
<dbReference type="PROSITE" id="PS51746">
    <property type="entry name" value="PPM_2"/>
    <property type="match status" value="1"/>
</dbReference>
<evidence type="ECO:0000259" key="2">
    <source>
        <dbReference type="PROSITE" id="PS51746"/>
    </source>
</evidence>
<dbReference type="AlphaFoldDB" id="A0A8C5PU12"/>
<dbReference type="Pfam" id="PF00481">
    <property type="entry name" value="PP2C"/>
    <property type="match status" value="2"/>
</dbReference>
<dbReference type="Proteomes" id="UP000694569">
    <property type="component" value="Unplaced"/>
</dbReference>
<evidence type="ECO:0000313" key="4">
    <source>
        <dbReference type="Proteomes" id="UP000694569"/>
    </source>
</evidence>
<dbReference type="PANTHER" id="PTHR13832">
    <property type="entry name" value="PROTEIN PHOSPHATASE 2C"/>
    <property type="match status" value="1"/>
</dbReference>
<dbReference type="SUPFAM" id="SSF81606">
    <property type="entry name" value="PP2C-like"/>
    <property type="match status" value="1"/>
</dbReference>
<dbReference type="GO" id="GO:0004741">
    <property type="term" value="F:[pyruvate dehydrogenase (acetyl-transferring)]-phosphatase activity"/>
    <property type="evidence" value="ECO:0007669"/>
    <property type="project" value="TreeGrafter"/>
</dbReference>
<dbReference type="InterPro" id="IPR001932">
    <property type="entry name" value="PPM-type_phosphatase-like_dom"/>
</dbReference>
<accession>A0A8C5PU12</accession>
<evidence type="ECO:0000313" key="3">
    <source>
        <dbReference type="Ensembl" id="ENSLLEP00000027489.1"/>
    </source>
</evidence>
<dbReference type="PANTHER" id="PTHR13832:SF287">
    <property type="entry name" value="PROTEIN PHOSPHATASE 1H"/>
    <property type="match status" value="1"/>
</dbReference>
<feature type="region of interest" description="Disordered" evidence="1">
    <location>
        <begin position="105"/>
        <end position="128"/>
    </location>
</feature>
<name>A0A8C5PU12_9ANUR</name>
<reference evidence="3" key="2">
    <citation type="submission" date="2025-09" db="UniProtKB">
        <authorList>
            <consortium name="Ensembl"/>
        </authorList>
    </citation>
    <scope>IDENTIFICATION</scope>
</reference>
<dbReference type="OrthoDB" id="10264738at2759"/>
<sequence length="510" mass="56482">MLTRVKSAVANLMGGIMAGSSGTDQAGGADLPLRFPYVRPEFLGLSQDEIECSADHIARPILILKETKRLPWTTGYAEVINAGKSTHNEDQASCEVMFVKKKSGVQSTPSKTSTTKRRSSLPNGEGLQLKDNTEVDGITFQYWALFDGHAGAGAAVVASKLLHHHIIEQLQDIVDILKNSAVLPPTCLGEDPETVSTNSRTLTRAASLRGAAGAPGSPSTPQTRFFTEKKIPHECLVTGALENAFKEMDLQIQRERSTYNISGGCTALIVIYLLGKLYVSNAGDSRAIIIRNGEIIPMSSEFTPETERQRLQYLAFLQPHLLGNEFTHLEFPRRVQRKELGKMMLYRDFNMTGWAYKTIEDQDLKFPLIYGEGKKARVMATIGVTRGLGDHDLKVHDSNIYIKPFLSSIPEVRVYDMMQYEHSADDVLVLATDGLWDVLLNQEVSEAVINFLSNCDPDDPHRYTLAAQDLVMRARGVLKDRGWRISSDRLGSGDDISVYVIPLAHCNRLS</sequence>